<evidence type="ECO:0000256" key="2">
    <source>
        <dbReference type="SAM" id="Phobius"/>
    </source>
</evidence>
<evidence type="ECO:0000313" key="4">
    <source>
        <dbReference type="Proteomes" id="UP001367508"/>
    </source>
</evidence>
<keyword evidence="4" id="KW-1185">Reference proteome</keyword>
<organism evidence="3 4">
    <name type="scientific">Canavalia gladiata</name>
    <name type="common">Sword bean</name>
    <name type="synonym">Dolichos gladiatus</name>
    <dbReference type="NCBI Taxonomy" id="3824"/>
    <lineage>
        <taxon>Eukaryota</taxon>
        <taxon>Viridiplantae</taxon>
        <taxon>Streptophyta</taxon>
        <taxon>Embryophyta</taxon>
        <taxon>Tracheophyta</taxon>
        <taxon>Spermatophyta</taxon>
        <taxon>Magnoliopsida</taxon>
        <taxon>eudicotyledons</taxon>
        <taxon>Gunneridae</taxon>
        <taxon>Pentapetalae</taxon>
        <taxon>rosids</taxon>
        <taxon>fabids</taxon>
        <taxon>Fabales</taxon>
        <taxon>Fabaceae</taxon>
        <taxon>Papilionoideae</taxon>
        <taxon>50 kb inversion clade</taxon>
        <taxon>NPAAA clade</taxon>
        <taxon>indigoferoid/millettioid clade</taxon>
        <taxon>Phaseoleae</taxon>
        <taxon>Canavalia</taxon>
    </lineage>
</organism>
<dbReference type="AlphaFoldDB" id="A0AAN9PNU4"/>
<gene>
    <name evidence="3" type="ORF">VNO77_42835</name>
</gene>
<keyword evidence="2" id="KW-1133">Transmembrane helix</keyword>
<protein>
    <submittedName>
        <fullName evidence="3">Uncharacterized protein</fullName>
    </submittedName>
</protein>
<proteinExistence type="predicted"/>
<reference evidence="3 4" key="1">
    <citation type="submission" date="2024-01" db="EMBL/GenBank/DDBJ databases">
        <title>The genomes of 5 underutilized Papilionoideae crops provide insights into root nodulation and disease resistanc.</title>
        <authorList>
            <person name="Jiang F."/>
        </authorList>
    </citation>
    <scope>NUCLEOTIDE SEQUENCE [LARGE SCALE GENOMIC DNA]</scope>
    <source>
        <strain evidence="3">LVBAO_FW01</strain>
        <tissue evidence="3">Leaves</tissue>
    </source>
</reference>
<name>A0AAN9PNU4_CANGL</name>
<feature type="region of interest" description="Disordered" evidence="1">
    <location>
        <begin position="228"/>
        <end position="251"/>
    </location>
</feature>
<evidence type="ECO:0000256" key="1">
    <source>
        <dbReference type="SAM" id="MobiDB-lite"/>
    </source>
</evidence>
<feature type="compositionally biased region" description="Polar residues" evidence="1">
    <location>
        <begin position="238"/>
        <end position="251"/>
    </location>
</feature>
<feature type="region of interest" description="Disordered" evidence="1">
    <location>
        <begin position="15"/>
        <end position="35"/>
    </location>
</feature>
<feature type="compositionally biased region" description="Polar residues" evidence="1">
    <location>
        <begin position="18"/>
        <end position="34"/>
    </location>
</feature>
<comment type="caution">
    <text evidence="3">The sequence shown here is derived from an EMBL/GenBank/DDBJ whole genome shotgun (WGS) entry which is preliminary data.</text>
</comment>
<dbReference type="Proteomes" id="UP001367508">
    <property type="component" value="Unassembled WGS sequence"/>
</dbReference>
<feature type="transmembrane region" description="Helical" evidence="2">
    <location>
        <begin position="110"/>
        <end position="127"/>
    </location>
</feature>
<dbReference type="EMBL" id="JAYMYQ010000011">
    <property type="protein sequence ID" value="KAK7304941.1"/>
    <property type="molecule type" value="Genomic_DNA"/>
</dbReference>
<evidence type="ECO:0000313" key="3">
    <source>
        <dbReference type="EMBL" id="KAK7304941.1"/>
    </source>
</evidence>
<sequence>MDSLSNALPVNVAHTASKKPSVSSNSHLQPQNSADYGPAAPNPYQQAYGSSIGGVMVVFLVAGVAMVNFMVKVARQVLLALWSDDKCAIAISMVMMLSSAMTNLNRNSVPKFHLILFLPLVFILFGLQSSDSSMSLHRFGSSAAAQLLQQKKSLLDLHPMIINGERLKKGGGWRESRFVSTTFPTNSLLATSITWLFSFKCTVLAAIRMPAPPMFPLGPSFGDMPGSSTSALPIFKRSPNSMRTSAESNSS</sequence>
<keyword evidence="2" id="KW-0472">Membrane</keyword>
<accession>A0AAN9PNU4</accession>
<keyword evidence="2" id="KW-0812">Transmembrane</keyword>
<feature type="transmembrane region" description="Helical" evidence="2">
    <location>
        <begin position="47"/>
        <end position="67"/>
    </location>
</feature>